<dbReference type="Gene3D" id="3.40.50.1820">
    <property type="entry name" value="alpha/beta hydrolase"/>
    <property type="match status" value="1"/>
</dbReference>
<name>A0A427XHL5_9TREE</name>
<evidence type="ECO:0000256" key="5">
    <source>
        <dbReference type="ARBA" id="ARBA00049203"/>
    </source>
</evidence>
<evidence type="ECO:0000256" key="3">
    <source>
        <dbReference type="ARBA" id="ARBA00022487"/>
    </source>
</evidence>
<dbReference type="GO" id="GO:0051723">
    <property type="term" value="F:protein methylesterase activity"/>
    <property type="evidence" value="ECO:0007669"/>
    <property type="project" value="UniProtKB-EC"/>
</dbReference>
<gene>
    <name evidence="10" type="primary">PPE1</name>
    <name evidence="10" type="ORF">EHS24_002114</name>
</gene>
<proteinExistence type="inferred from homology"/>
<organism evidence="10 11">
    <name type="scientific">Apiotrichum porosum</name>
    <dbReference type="NCBI Taxonomy" id="105984"/>
    <lineage>
        <taxon>Eukaryota</taxon>
        <taxon>Fungi</taxon>
        <taxon>Dikarya</taxon>
        <taxon>Basidiomycota</taxon>
        <taxon>Agaricomycotina</taxon>
        <taxon>Tremellomycetes</taxon>
        <taxon>Trichosporonales</taxon>
        <taxon>Trichosporonaceae</taxon>
        <taxon>Apiotrichum</taxon>
    </lineage>
</organism>
<comment type="caution">
    <text evidence="10">The sequence shown here is derived from an EMBL/GenBank/DDBJ whole genome shotgun (WGS) entry which is preliminary data.</text>
</comment>
<evidence type="ECO:0000259" key="9">
    <source>
        <dbReference type="Pfam" id="PF12697"/>
    </source>
</evidence>
<dbReference type="PIRSF" id="PIRSF022950">
    <property type="entry name" value="PPase_methylesterase_euk"/>
    <property type="match status" value="1"/>
</dbReference>
<feature type="active site" evidence="7">
    <location>
        <position position="216"/>
    </location>
</feature>
<sequence>MSEEFRRSLKNRLPPMLPTRAPWADPSATPQEEEEDDDEEELADDVGEMSRRFSVRTDVSPLSASQFFEQALAVTPPGRDATFRVYLTPPTPGAAPSKTNPFGTYVIAHHGAGASGLSFAALAKEIKARAPDLGVLAFDCRGHGKTTVENGSSDTDLSRDTLVADFTALIEHVFPNPKESPSLVLVGHSMGAVPILAATPVLQKNGYNIPGVAVLDVVEGTAVESLPRMKGILGKRPTSFLSVPDAVQWHLASGSVRNAESARVSVPSYVVPIQSGAGPDDKQQWRIDLLKTEPYWAEWYDGLSNLFLTARCARLLVLAGQERLDRELMVGQMQGKFQLEVMQDVGHFLQEDDPATLATTLVAFWKRNTQVLVLPPKIGAPGGLGGPSVSVKHVGER</sequence>
<feature type="region of interest" description="Disordered" evidence="8">
    <location>
        <begin position="1"/>
        <end position="45"/>
    </location>
</feature>
<keyword evidence="11" id="KW-1185">Reference proteome</keyword>
<dbReference type="AlphaFoldDB" id="A0A427XHL5"/>
<comment type="function">
    <text evidence="6">Demethylates proteins that have been reversibly carboxymethylated.</text>
</comment>
<dbReference type="EC" id="3.1.1.-" evidence="6"/>
<evidence type="ECO:0000256" key="1">
    <source>
        <dbReference type="ARBA" id="ARBA00008645"/>
    </source>
</evidence>
<dbReference type="Proteomes" id="UP000279236">
    <property type="component" value="Unassembled WGS sequence"/>
</dbReference>
<dbReference type="InterPro" id="IPR016812">
    <property type="entry name" value="PPase_methylesterase_euk"/>
</dbReference>
<reference evidence="10 11" key="1">
    <citation type="submission" date="2018-11" db="EMBL/GenBank/DDBJ databases">
        <title>Genome sequence of Apiotrichum porosum DSM 27194.</title>
        <authorList>
            <person name="Aliyu H."/>
            <person name="Gorte O."/>
            <person name="Ochsenreither K."/>
        </authorList>
    </citation>
    <scope>NUCLEOTIDE SEQUENCE [LARGE SCALE GENOMIC DNA]</scope>
    <source>
        <strain evidence="10 11">DSM 27194</strain>
    </source>
</reference>
<accession>A0A427XHL5</accession>
<feature type="active site" evidence="7">
    <location>
        <position position="189"/>
    </location>
</feature>
<comment type="similarity">
    <text evidence="1 6">Belongs to the AB hydrolase superfamily.</text>
</comment>
<feature type="compositionally biased region" description="Acidic residues" evidence="8">
    <location>
        <begin position="31"/>
        <end position="45"/>
    </location>
</feature>
<dbReference type="PANTHER" id="PTHR14189">
    <property type="entry name" value="PROTEIN PHOSPHATASE METHYLESTERASE-1 RELATED"/>
    <property type="match status" value="1"/>
</dbReference>
<dbReference type="InterPro" id="IPR029058">
    <property type="entry name" value="AB_hydrolase_fold"/>
</dbReference>
<evidence type="ECO:0000256" key="6">
    <source>
        <dbReference type="PIRNR" id="PIRNR022950"/>
    </source>
</evidence>
<dbReference type="PANTHER" id="PTHR14189:SF0">
    <property type="entry name" value="PROTEIN PHOSPHATASE METHYLESTERASE 1"/>
    <property type="match status" value="1"/>
</dbReference>
<dbReference type="OrthoDB" id="194865at2759"/>
<dbReference type="RefSeq" id="XP_028473536.1">
    <property type="nucleotide sequence ID" value="XM_028617858.1"/>
</dbReference>
<evidence type="ECO:0000256" key="7">
    <source>
        <dbReference type="PIRSR" id="PIRSR022950-1"/>
    </source>
</evidence>
<dbReference type="SUPFAM" id="SSF53474">
    <property type="entry name" value="alpha/beta-Hydrolases"/>
    <property type="match status" value="1"/>
</dbReference>
<evidence type="ECO:0000256" key="8">
    <source>
        <dbReference type="SAM" id="MobiDB-lite"/>
    </source>
</evidence>
<dbReference type="STRING" id="105984.A0A427XHL5"/>
<evidence type="ECO:0000256" key="2">
    <source>
        <dbReference type="ARBA" id="ARBA00020672"/>
    </source>
</evidence>
<evidence type="ECO:0000256" key="4">
    <source>
        <dbReference type="ARBA" id="ARBA00022801"/>
    </source>
</evidence>
<feature type="active site" evidence="7">
    <location>
        <position position="347"/>
    </location>
</feature>
<evidence type="ECO:0000313" key="10">
    <source>
        <dbReference type="EMBL" id="RSH78389.1"/>
    </source>
</evidence>
<evidence type="ECO:0000313" key="11">
    <source>
        <dbReference type="Proteomes" id="UP000279236"/>
    </source>
</evidence>
<protein>
    <recommendedName>
        <fullName evidence="2 6">Protein phosphatase methylesterase 1</fullName>
        <shortName evidence="6">PME-1</shortName>
        <ecNumber evidence="6">3.1.1.-</ecNumber>
    </recommendedName>
</protein>
<dbReference type="GeneID" id="39586657"/>
<keyword evidence="4 6" id="KW-0378">Hydrolase</keyword>
<dbReference type="InterPro" id="IPR000073">
    <property type="entry name" value="AB_hydrolase_1"/>
</dbReference>
<keyword evidence="3 6" id="KW-0719">Serine esterase</keyword>
<dbReference type="EMBL" id="RSCE01000012">
    <property type="protein sequence ID" value="RSH78389.1"/>
    <property type="molecule type" value="Genomic_DNA"/>
</dbReference>
<comment type="catalytic activity">
    <reaction evidence="5">
        <text>[phosphatase 2A protein]-C-terminal L-leucine methyl ester + H2O = [phosphatase 2A protein]-C-terminal L-leucine + methanol + H(+)</text>
        <dbReference type="Rhea" id="RHEA:48548"/>
        <dbReference type="Rhea" id="RHEA-COMP:12134"/>
        <dbReference type="Rhea" id="RHEA-COMP:12135"/>
        <dbReference type="ChEBI" id="CHEBI:15377"/>
        <dbReference type="ChEBI" id="CHEBI:15378"/>
        <dbReference type="ChEBI" id="CHEBI:17790"/>
        <dbReference type="ChEBI" id="CHEBI:90516"/>
        <dbReference type="ChEBI" id="CHEBI:90517"/>
        <dbReference type="EC" id="3.1.1.89"/>
    </reaction>
</comment>
<dbReference type="Pfam" id="PF12697">
    <property type="entry name" value="Abhydrolase_6"/>
    <property type="match status" value="1"/>
</dbReference>
<feature type="domain" description="AB hydrolase-1" evidence="9">
    <location>
        <begin position="107"/>
        <end position="358"/>
    </location>
</feature>